<protein>
    <submittedName>
        <fullName evidence="3">Acetyltransferase</fullName>
    </submittedName>
</protein>
<dbReference type="SUPFAM" id="SSF51161">
    <property type="entry name" value="Trimeric LpxA-like enzymes"/>
    <property type="match status" value="1"/>
</dbReference>
<dbReference type="PANTHER" id="PTHR23416:SF23">
    <property type="entry name" value="ACETYLTRANSFERASE C18B11.09C-RELATED"/>
    <property type="match status" value="1"/>
</dbReference>
<accession>A0ABU7V2Y8</accession>
<keyword evidence="2" id="KW-0808">Transferase</keyword>
<dbReference type="Proteomes" id="UP001351900">
    <property type="component" value="Unassembled WGS sequence"/>
</dbReference>
<reference evidence="3 4" key="1">
    <citation type="submission" date="2024-01" db="EMBL/GenBank/DDBJ databases">
        <title>the genome sequence of strain Microbacterium schleiferi NBRC 15075.</title>
        <authorList>
            <person name="Ding Y."/>
            <person name="Zhang G."/>
        </authorList>
    </citation>
    <scope>NUCLEOTIDE SEQUENCE [LARGE SCALE GENOMIC DNA]</scope>
    <source>
        <strain evidence="3 4">NBRC 15075</strain>
    </source>
</reference>
<name>A0ABU7V2Y8_9MICO</name>
<sequence length="207" mass="22921">MSDIPVIDLSQAPGERAAWDRPAWFVYLWAICELLFVTNAWQISSGLRVRVLKAFGAEVGEGVIFRPRTRVKFPWKLHVGARSWIGEGVWFHNQDHIYLGHDVVISQETFLTTGSHAHRRDMALVARPIRIEAGAWVTSRCVVLGGSHIGRSTLVAPMTVIGAGQATEEGEVWAGNPAKRIGSRFVEHFLPKPSTDLWEGKGDAISS</sequence>
<comment type="caution">
    <text evidence="3">The sequence shown here is derived from an EMBL/GenBank/DDBJ whole genome shotgun (WGS) entry which is preliminary data.</text>
</comment>
<dbReference type="PANTHER" id="PTHR23416">
    <property type="entry name" value="SIALIC ACID SYNTHASE-RELATED"/>
    <property type="match status" value="1"/>
</dbReference>
<dbReference type="Gene3D" id="2.160.10.10">
    <property type="entry name" value="Hexapeptide repeat proteins"/>
    <property type="match status" value="1"/>
</dbReference>
<dbReference type="InterPro" id="IPR051159">
    <property type="entry name" value="Hexapeptide_acetyltransf"/>
</dbReference>
<dbReference type="EMBL" id="JAZHOV010000001">
    <property type="protein sequence ID" value="MEF2254039.1"/>
    <property type="molecule type" value="Genomic_DNA"/>
</dbReference>
<proteinExistence type="inferred from homology"/>
<dbReference type="RefSeq" id="WP_331790676.1">
    <property type="nucleotide sequence ID" value="NZ_BAAAUO010000003.1"/>
</dbReference>
<evidence type="ECO:0000313" key="4">
    <source>
        <dbReference type="Proteomes" id="UP001351900"/>
    </source>
</evidence>
<evidence type="ECO:0000256" key="1">
    <source>
        <dbReference type="ARBA" id="ARBA00007274"/>
    </source>
</evidence>
<dbReference type="InterPro" id="IPR011004">
    <property type="entry name" value="Trimer_LpxA-like_sf"/>
</dbReference>
<organism evidence="3 4">
    <name type="scientific">Microbacterium schleiferi</name>
    <dbReference type="NCBI Taxonomy" id="69362"/>
    <lineage>
        <taxon>Bacteria</taxon>
        <taxon>Bacillati</taxon>
        <taxon>Actinomycetota</taxon>
        <taxon>Actinomycetes</taxon>
        <taxon>Micrococcales</taxon>
        <taxon>Microbacteriaceae</taxon>
        <taxon>Microbacterium</taxon>
    </lineage>
</organism>
<evidence type="ECO:0000256" key="2">
    <source>
        <dbReference type="ARBA" id="ARBA00022679"/>
    </source>
</evidence>
<comment type="similarity">
    <text evidence="1">Belongs to the transferase hexapeptide repeat family.</text>
</comment>
<gene>
    <name evidence="3" type="ORF">V2V91_02660</name>
</gene>
<keyword evidence="4" id="KW-1185">Reference proteome</keyword>
<evidence type="ECO:0000313" key="3">
    <source>
        <dbReference type="EMBL" id="MEF2254039.1"/>
    </source>
</evidence>